<comment type="caution">
    <text evidence="2">The sequence shown here is derived from an EMBL/GenBank/DDBJ whole genome shotgun (WGS) entry which is preliminary data.</text>
</comment>
<feature type="compositionally biased region" description="Basic residues" evidence="1">
    <location>
        <begin position="88"/>
        <end position="99"/>
    </location>
</feature>
<dbReference type="EMBL" id="MBFR01000098">
    <property type="protein sequence ID" value="PVU94232.1"/>
    <property type="molecule type" value="Genomic_DNA"/>
</dbReference>
<evidence type="ECO:0000313" key="3">
    <source>
        <dbReference type="Proteomes" id="UP000245383"/>
    </source>
</evidence>
<name>A0A2T9YPH3_9FUNG</name>
<keyword evidence="3" id="KW-1185">Reference proteome</keyword>
<dbReference type="Proteomes" id="UP000245383">
    <property type="component" value="Unassembled WGS sequence"/>
</dbReference>
<gene>
    <name evidence="2" type="ORF">BB561_002703</name>
</gene>
<dbReference type="AlphaFoldDB" id="A0A2T9YPH3"/>
<protein>
    <submittedName>
        <fullName evidence="2">Uncharacterized protein</fullName>
    </submittedName>
</protein>
<sequence length="114" mass="13142">MPSDYKPKAEQNDVIEIAAGRAKNWRIKIQQLRPEALANIIKDKEKIVEKSSKTVKEVTYLVGQKKVDFQLMDTSIIHSCNNSDQNKSKRGNARIRNRSYHNQTWGVSTEKPMQ</sequence>
<proteinExistence type="predicted"/>
<organism evidence="2 3">
    <name type="scientific">Smittium simulii</name>
    <dbReference type="NCBI Taxonomy" id="133385"/>
    <lineage>
        <taxon>Eukaryota</taxon>
        <taxon>Fungi</taxon>
        <taxon>Fungi incertae sedis</taxon>
        <taxon>Zoopagomycota</taxon>
        <taxon>Kickxellomycotina</taxon>
        <taxon>Harpellomycetes</taxon>
        <taxon>Harpellales</taxon>
        <taxon>Legeriomycetaceae</taxon>
        <taxon>Smittium</taxon>
    </lineage>
</organism>
<evidence type="ECO:0000256" key="1">
    <source>
        <dbReference type="SAM" id="MobiDB-lite"/>
    </source>
</evidence>
<feature type="region of interest" description="Disordered" evidence="1">
    <location>
        <begin position="81"/>
        <end position="114"/>
    </location>
</feature>
<evidence type="ECO:0000313" key="2">
    <source>
        <dbReference type="EMBL" id="PVU94232.1"/>
    </source>
</evidence>
<accession>A0A2T9YPH3</accession>
<reference evidence="2 3" key="1">
    <citation type="journal article" date="2018" name="MBio">
        <title>Comparative Genomics Reveals the Core Gene Toolbox for the Fungus-Insect Symbiosis.</title>
        <authorList>
            <person name="Wang Y."/>
            <person name="Stata M."/>
            <person name="Wang W."/>
            <person name="Stajich J.E."/>
            <person name="White M.M."/>
            <person name="Moncalvo J.M."/>
        </authorList>
    </citation>
    <scope>NUCLEOTIDE SEQUENCE [LARGE SCALE GENOMIC DNA]</scope>
    <source>
        <strain evidence="2 3">SWE-8-4</strain>
    </source>
</reference>